<evidence type="ECO:0000259" key="4">
    <source>
        <dbReference type="Pfam" id="PF01433"/>
    </source>
</evidence>
<organism evidence="5 6">
    <name type="scientific">Flavobacterium aurantiibacter</name>
    <dbReference type="NCBI Taxonomy" id="2023067"/>
    <lineage>
        <taxon>Bacteria</taxon>
        <taxon>Pseudomonadati</taxon>
        <taxon>Bacteroidota</taxon>
        <taxon>Flavobacteriia</taxon>
        <taxon>Flavobacteriales</taxon>
        <taxon>Flavobacteriaceae</taxon>
        <taxon>Flavobacterium</taxon>
    </lineage>
</organism>
<dbReference type="CDD" id="cd09604">
    <property type="entry name" value="M1_APN_like"/>
    <property type="match status" value="1"/>
</dbReference>
<feature type="binding site" evidence="2">
    <location>
        <position position="365"/>
    </location>
    <ligand>
        <name>Zn(2+)</name>
        <dbReference type="ChEBI" id="CHEBI:29105"/>
        <note>catalytic</note>
    </ligand>
</feature>
<dbReference type="SUPFAM" id="SSF55486">
    <property type="entry name" value="Metalloproteases ('zincins'), catalytic domain"/>
    <property type="match status" value="1"/>
</dbReference>
<comment type="cofactor">
    <cofactor evidence="2">
        <name>Zn(2+)</name>
        <dbReference type="ChEBI" id="CHEBI:29105"/>
    </cofactor>
    <text evidence="2">Binds 1 zinc ion per subunit.</text>
</comment>
<dbReference type="PANTHER" id="PTHR45726:SF3">
    <property type="entry name" value="LEUKOTRIENE A-4 HYDROLASE"/>
    <property type="match status" value="1"/>
</dbReference>
<protein>
    <submittedName>
        <fullName evidence="5">Peptidase M1</fullName>
    </submittedName>
</protein>
<proteinExistence type="predicted"/>
<feature type="domain" description="Peptidase M1 membrane alanine aminopeptidase" evidence="4">
    <location>
        <begin position="353"/>
        <end position="503"/>
    </location>
</feature>
<feature type="binding site" evidence="2">
    <location>
        <position position="361"/>
    </location>
    <ligand>
        <name>Zn(2+)</name>
        <dbReference type="ChEBI" id="CHEBI:29105"/>
        <note>catalytic</note>
    </ligand>
</feature>
<feature type="signal peptide" evidence="3">
    <location>
        <begin position="1"/>
        <end position="19"/>
    </location>
</feature>
<dbReference type="RefSeq" id="WP_094485195.1">
    <property type="nucleotide sequence ID" value="NZ_NOXX01000134.1"/>
</dbReference>
<sequence length="616" mass="70530">MMKYFSLLLLSCGFTFAQATHPWQQHVDYKINVDFDVKSFQYTGEQTVVYKNNSPDDLNTVFIHLYPNAFQPGSEMDIRLQNNPDPDRRMATGIKEGDKERFESRIAKLQPNEIGLLELADVRCNGQKITVLQKGTLAQLLFSKPIKAGEKVTFKWNFKGQLPVQIRRSGRNNKEGIAISMSQWYPKIAAYDTEGWHANAYIAREFYGEWGNFDVKIAIDKNYTIGGTGILQNPTEIGHGYSTKFKQNVRPDGKLVWHFKAEKVHDFTWAADDKYIHDQAQLDNGTVLHFFYKDNPKILENWKGLQPDAVRVMNFYNQLIGTYPYKQYSIIQGGDGGMEYQMCTLILGEGKYDGLLGVTAHEMGHAWFQGLLASNESKYAWMDEGFTSYIEDLALAELKKNTAVNPFTAAYTAVAKLQTSGKEQALTTHADRFEENRSYSVASYFKGQLFLTQLQYLLGKDQLIKGLKTFFDEFKFKHPTPNDLVRILEKQNNVQLDWFVTDWTQTTNKIDYAVTATSDENGRAEILVTRKGLMPMPQQVLVELKNGTSEYYCIPLREMHGNPKFKGSVQADWPWAQPQYRIKTNVLFADLKRVLLDPDGFVADTDRANDIFVNEK</sequence>
<evidence type="ECO:0000313" key="6">
    <source>
        <dbReference type="Proteomes" id="UP000216035"/>
    </source>
</evidence>
<evidence type="ECO:0000256" key="2">
    <source>
        <dbReference type="PIRSR" id="PIRSR634015-3"/>
    </source>
</evidence>
<dbReference type="PANTHER" id="PTHR45726">
    <property type="entry name" value="LEUKOTRIENE A-4 HYDROLASE"/>
    <property type="match status" value="1"/>
</dbReference>
<dbReference type="GO" id="GO:0008270">
    <property type="term" value="F:zinc ion binding"/>
    <property type="evidence" value="ECO:0007669"/>
    <property type="project" value="InterPro"/>
</dbReference>
<keyword evidence="6" id="KW-1185">Reference proteome</keyword>
<dbReference type="InterPro" id="IPR027268">
    <property type="entry name" value="Peptidase_M4/M1_CTD_sf"/>
</dbReference>
<evidence type="ECO:0000256" key="3">
    <source>
        <dbReference type="SAM" id="SignalP"/>
    </source>
</evidence>
<keyword evidence="2" id="KW-0862">Zinc</keyword>
<dbReference type="Gene3D" id="1.10.390.10">
    <property type="entry name" value="Neutral Protease Domain 2"/>
    <property type="match status" value="1"/>
</dbReference>
<dbReference type="InterPro" id="IPR034015">
    <property type="entry name" value="M1_LTA4H"/>
</dbReference>
<evidence type="ECO:0000256" key="1">
    <source>
        <dbReference type="PIRSR" id="PIRSR634015-1"/>
    </source>
</evidence>
<feature type="chain" id="PRO_5012084265" evidence="3">
    <location>
        <begin position="20"/>
        <end position="616"/>
    </location>
</feature>
<accession>A0A256A565</accession>
<dbReference type="InterPro" id="IPR014782">
    <property type="entry name" value="Peptidase_M1_dom"/>
</dbReference>
<dbReference type="AlphaFoldDB" id="A0A256A565"/>
<dbReference type="GO" id="GO:0008237">
    <property type="term" value="F:metallopeptidase activity"/>
    <property type="evidence" value="ECO:0007669"/>
    <property type="project" value="InterPro"/>
</dbReference>
<dbReference type="OrthoDB" id="9814383at2"/>
<dbReference type="Proteomes" id="UP000216035">
    <property type="component" value="Unassembled WGS sequence"/>
</dbReference>
<feature type="active site" description="Proton acceptor" evidence="1">
    <location>
        <position position="362"/>
    </location>
</feature>
<keyword evidence="3" id="KW-0732">Signal</keyword>
<feature type="binding site" evidence="2">
    <location>
        <position position="384"/>
    </location>
    <ligand>
        <name>Zn(2+)</name>
        <dbReference type="ChEBI" id="CHEBI:29105"/>
        <note>catalytic</note>
    </ligand>
</feature>
<gene>
    <name evidence="5" type="ORF">CHX27_02535</name>
</gene>
<evidence type="ECO:0000313" key="5">
    <source>
        <dbReference type="EMBL" id="OYQ48190.1"/>
    </source>
</evidence>
<dbReference type="Pfam" id="PF01433">
    <property type="entry name" value="Peptidase_M1"/>
    <property type="match status" value="1"/>
</dbReference>
<dbReference type="EMBL" id="NOXX01000134">
    <property type="protein sequence ID" value="OYQ48190.1"/>
    <property type="molecule type" value="Genomic_DNA"/>
</dbReference>
<reference evidence="5 6" key="1">
    <citation type="submission" date="2017-07" db="EMBL/GenBank/DDBJ databases">
        <title>Flavobacterium cyanobacteriorum sp. nov., isolated from cyanobacterial aggregates in a eutrophic lake.</title>
        <authorList>
            <person name="Cai H."/>
        </authorList>
    </citation>
    <scope>NUCLEOTIDE SEQUENCE [LARGE SCALE GENOMIC DNA]</scope>
    <source>
        <strain evidence="5 6">TH167</strain>
    </source>
</reference>
<feature type="active site" description="Proton donor" evidence="1">
    <location>
        <position position="444"/>
    </location>
</feature>
<comment type="caution">
    <text evidence="5">The sequence shown here is derived from an EMBL/GenBank/DDBJ whole genome shotgun (WGS) entry which is preliminary data.</text>
</comment>
<keyword evidence="2" id="KW-0479">Metal-binding</keyword>
<name>A0A256A565_9FLAO</name>